<evidence type="ECO:0000256" key="1">
    <source>
        <dbReference type="RuleBase" id="RU004003"/>
    </source>
</evidence>
<dbReference type="PANTHER" id="PTHR30332:SF17">
    <property type="entry name" value="TYPE IV PILIATION SYSTEM PROTEIN DR_0774-RELATED"/>
    <property type="match status" value="1"/>
</dbReference>
<dbReference type="STRING" id="59922.P9303_27881"/>
<feature type="region of interest" description="Disordered" evidence="2">
    <location>
        <begin position="575"/>
        <end position="628"/>
    </location>
</feature>
<evidence type="ECO:0000313" key="4">
    <source>
        <dbReference type="EMBL" id="ABM79518.1"/>
    </source>
</evidence>
<dbReference type="GO" id="GO:0015627">
    <property type="term" value="C:type II protein secretion system complex"/>
    <property type="evidence" value="ECO:0007669"/>
    <property type="project" value="TreeGrafter"/>
</dbReference>
<reference evidence="4 5" key="1">
    <citation type="journal article" date="2007" name="PLoS Genet.">
        <title>Patterns and implications of gene gain and loss in the evolution of Prochlorococcus.</title>
        <authorList>
            <person name="Kettler G.C."/>
            <person name="Martiny A.C."/>
            <person name="Huang K."/>
            <person name="Zucker J."/>
            <person name="Coleman M.L."/>
            <person name="Rodrigue S."/>
            <person name="Chen F."/>
            <person name="Lapidus A."/>
            <person name="Ferriera S."/>
            <person name="Johnson J."/>
            <person name="Steglich C."/>
            <person name="Church G.M."/>
            <person name="Richardson P."/>
            <person name="Chisholm S.W."/>
        </authorList>
    </citation>
    <scope>NUCLEOTIDE SEQUENCE [LARGE SCALE GENOMIC DNA]</scope>
    <source>
        <strain evidence="4 5">MIT 9303</strain>
    </source>
</reference>
<evidence type="ECO:0000313" key="5">
    <source>
        <dbReference type="Proteomes" id="UP000002274"/>
    </source>
</evidence>
<feature type="region of interest" description="Disordered" evidence="2">
    <location>
        <begin position="474"/>
        <end position="514"/>
    </location>
</feature>
<dbReference type="PRINTS" id="PR00811">
    <property type="entry name" value="BCTERIALGSPD"/>
</dbReference>
<dbReference type="RefSeq" id="WP_011827360.1">
    <property type="nucleotide sequence ID" value="NC_008820.1"/>
</dbReference>
<dbReference type="AlphaFoldDB" id="A2CDF8"/>
<dbReference type="Pfam" id="PF00263">
    <property type="entry name" value="Secretin"/>
    <property type="match status" value="1"/>
</dbReference>
<dbReference type="KEGG" id="pmf:P9303_27881"/>
<sequence length="849" mass="89307">MSRSQRLVPLLAALGLYGVSISGGLMLPAPVKAQKQGTMELKLRRSQDSVEVIIEGVGPQPVVQQRQTGQNWEGRLTTQGKPGLRRGPQQVSMPQLGLQSVSLAGSGESYQLNVEGVAGSPLLEPLVSADGRNLILSFPGLTAQATQTGRLDLRTPGRVPQASYVPPLQQRAVAPPLGDMAVGTMVLSNRSFVQVSGPSVTLTLNNAPAKDALMSLARLGGYGFIFVGDDSESGNTTGVGTSADAPGNGGNKKVSMAFQNESYARALNGVLLASGLQGKLDGRTLLVGNAVASKTFGPQVSKVYRLNQASAASAADYLASLGAAISKVNIVSVTSGEASSAGTSQLSNQVSQTSSKTTSIETYGASVGPLRGLTGTTDSRLQTITLVGDSQLVAVAESYLKQIDLRSRQVALSVKILDVNLDNVSDIDNSFSLRFGNNLIINDSGKLLAAFGRNLPADEKNSFGTDFTKAPLASDSVSTTNTSSSSTSAGIDSNSATSGGIESDSSSGTVGGTGAQTRTAYTNFGPLFQLNSQGLSTGSIVIDDQGQPVQAEAPQFDVDGKLLFTPKTYYVETDGAPLDATSSSDSQNQTSTSNNGQNQTSASNNSQNQTSTSTQNRGTYNRRRNPGLGYPNQAFYDFLRAQIESTNTKVLASPTLILSESNETIAGEIGRKNANEAYVRLGDKVVTAFEITTDQNGNVYCEPTFETAGLSLGAKVSKIDDNGFVTFSLEPNLSAKVGEQDQGECGLISTVNERLLETGAVRVRDGQTLILTGVISDRDIQVVTKWPILGDIPVIGQFFRSTNGTKSKSELVIMVTPRIIDDEQGGTYGYGYRPSTRAARNLIYTQQRR</sequence>
<accession>A2CDF8</accession>
<dbReference type="HOGENOM" id="CLU_015106_1_0_3"/>
<evidence type="ECO:0000256" key="2">
    <source>
        <dbReference type="SAM" id="MobiDB-lite"/>
    </source>
</evidence>
<dbReference type="InterPro" id="IPR004846">
    <property type="entry name" value="T2SS/T3SS_dom"/>
</dbReference>
<dbReference type="InterPro" id="IPR001775">
    <property type="entry name" value="GspD/PilQ"/>
</dbReference>
<feature type="compositionally biased region" description="Low complexity" evidence="2">
    <location>
        <begin position="474"/>
        <end position="495"/>
    </location>
</feature>
<dbReference type="BioCyc" id="PMAR59922:G1G80-2446-MONOMER"/>
<dbReference type="Proteomes" id="UP000002274">
    <property type="component" value="Chromosome"/>
</dbReference>
<feature type="domain" description="Type II/III secretion system secretin-like" evidence="3">
    <location>
        <begin position="645"/>
        <end position="821"/>
    </location>
</feature>
<protein>
    <submittedName>
        <fullName evidence="4">Possible general (Type II) secretion pathway protein D</fullName>
    </submittedName>
</protein>
<dbReference type="GO" id="GO:0009306">
    <property type="term" value="P:protein secretion"/>
    <property type="evidence" value="ECO:0007669"/>
    <property type="project" value="InterPro"/>
</dbReference>
<dbReference type="PANTHER" id="PTHR30332">
    <property type="entry name" value="PROBABLE GENERAL SECRETION PATHWAY PROTEIN D"/>
    <property type="match status" value="1"/>
</dbReference>
<dbReference type="InterPro" id="IPR050810">
    <property type="entry name" value="Bact_Secretion_Sys_Channel"/>
</dbReference>
<feature type="compositionally biased region" description="Low complexity" evidence="2">
    <location>
        <begin position="581"/>
        <end position="616"/>
    </location>
</feature>
<comment type="similarity">
    <text evidence="1">Belongs to the bacterial secretin family.</text>
</comment>
<name>A2CDF8_PROM3</name>
<proteinExistence type="inferred from homology"/>
<dbReference type="EMBL" id="CP000554">
    <property type="protein sequence ID" value="ABM79518.1"/>
    <property type="molecule type" value="Genomic_DNA"/>
</dbReference>
<organism evidence="4 5">
    <name type="scientific">Prochlorococcus marinus (strain MIT 9303)</name>
    <dbReference type="NCBI Taxonomy" id="59922"/>
    <lineage>
        <taxon>Bacteria</taxon>
        <taxon>Bacillati</taxon>
        <taxon>Cyanobacteriota</taxon>
        <taxon>Cyanophyceae</taxon>
        <taxon>Synechococcales</taxon>
        <taxon>Prochlorococcaceae</taxon>
        <taxon>Prochlorococcus</taxon>
    </lineage>
</organism>
<evidence type="ECO:0000259" key="3">
    <source>
        <dbReference type="Pfam" id="PF00263"/>
    </source>
</evidence>
<gene>
    <name evidence="4" type="ordered locus">P9303_27881</name>
</gene>